<name>A0A9X4KQJ4_9BACL</name>
<dbReference type="AlphaFoldDB" id="A0A9X4KQJ4"/>
<organism evidence="2 3">
    <name type="scientific">Cohnella ginsengisoli</name>
    <dbReference type="NCBI Taxonomy" id="425004"/>
    <lineage>
        <taxon>Bacteria</taxon>
        <taxon>Bacillati</taxon>
        <taxon>Bacillota</taxon>
        <taxon>Bacilli</taxon>
        <taxon>Bacillales</taxon>
        <taxon>Paenibacillaceae</taxon>
        <taxon>Cohnella</taxon>
    </lineage>
</organism>
<evidence type="ECO:0000259" key="1">
    <source>
        <dbReference type="Pfam" id="PF07905"/>
    </source>
</evidence>
<dbReference type="RefSeq" id="WP_277567552.1">
    <property type="nucleotide sequence ID" value="NZ_JAPDHZ010000004.1"/>
</dbReference>
<dbReference type="Pfam" id="PF07905">
    <property type="entry name" value="PucR"/>
    <property type="match status" value="1"/>
</dbReference>
<feature type="domain" description="Purine catabolism PurC-like" evidence="1">
    <location>
        <begin position="12"/>
        <end position="74"/>
    </location>
</feature>
<reference evidence="2 3" key="1">
    <citation type="submission" date="2022-10" db="EMBL/GenBank/DDBJ databases">
        <title>Comparative genomic analysis of Cohnella hashimotonis sp. nov., isolated from the International Space Station.</title>
        <authorList>
            <person name="Simpson A."/>
            <person name="Venkateswaran K."/>
        </authorList>
    </citation>
    <scope>NUCLEOTIDE SEQUENCE [LARGE SCALE GENOMIC DNA]</scope>
    <source>
        <strain evidence="2 3">DSM 18997</strain>
    </source>
</reference>
<dbReference type="EMBL" id="JAPDHZ010000004">
    <property type="protein sequence ID" value="MDG0793830.1"/>
    <property type="molecule type" value="Genomic_DNA"/>
</dbReference>
<accession>A0A9X4KQJ4</accession>
<sequence length="87" mass="9513">MINDTLAFTCRDLLLIPNLQGAIVLAGQKGMDRAVNRVNVMEVPDVIDWVRPGEFLVTSGFPFRDDPDRIAGMIPPARGTGRGGARY</sequence>
<protein>
    <submittedName>
        <fullName evidence="2">PucR family transcriptional regulator ligand-binding domain-containing protein</fullName>
    </submittedName>
</protein>
<dbReference type="Proteomes" id="UP001153387">
    <property type="component" value="Unassembled WGS sequence"/>
</dbReference>
<evidence type="ECO:0000313" key="3">
    <source>
        <dbReference type="Proteomes" id="UP001153387"/>
    </source>
</evidence>
<gene>
    <name evidence="2" type="ORF">OMP38_25670</name>
</gene>
<evidence type="ECO:0000313" key="2">
    <source>
        <dbReference type="EMBL" id="MDG0793830.1"/>
    </source>
</evidence>
<dbReference type="InterPro" id="IPR012914">
    <property type="entry name" value="PucR_dom"/>
</dbReference>
<proteinExistence type="predicted"/>
<keyword evidence="3" id="KW-1185">Reference proteome</keyword>
<comment type="caution">
    <text evidence="2">The sequence shown here is derived from an EMBL/GenBank/DDBJ whole genome shotgun (WGS) entry which is preliminary data.</text>
</comment>